<dbReference type="GO" id="GO:0016491">
    <property type="term" value="F:oxidoreductase activity"/>
    <property type="evidence" value="ECO:0007669"/>
    <property type="project" value="UniProtKB-KW"/>
</dbReference>
<dbReference type="SUPFAM" id="SSF52218">
    <property type="entry name" value="Flavoproteins"/>
    <property type="match status" value="1"/>
</dbReference>
<dbReference type="InterPro" id="IPR051796">
    <property type="entry name" value="ISF_SsuE-like"/>
</dbReference>
<sequence>MAKVILLNGSPRLNSNTQDILEVCAEEIEKNSVETEIISLRGKNILSCIACNKCVDEGNCVLSDGLDEIIEKIKNADGFIPAAPVYFGTARGDIMSALQRIGKVSRGTTKFLEWMVGGPIAVARRGGQTLTLQEMTMFFPINNMIVAGSTYWNMVFAGHENNALDDIEGIETIRLFGANVARIIKKVRD</sequence>
<comment type="cofactor">
    <cofactor evidence="1">
        <name>FMN</name>
        <dbReference type="ChEBI" id="CHEBI:58210"/>
    </cofactor>
</comment>
<evidence type="ECO:0000256" key="1">
    <source>
        <dbReference type="ARBA" id="ARBA00001917"/>
    </source>
</evidence>
<dbReference type="AlphaFoldDB" id="A0A166CCX4"/>
<comment type="similarity">
    <text evidence="5">Belongs to the SsuE family. Isf subfamily.</text>
</comment>
<evidence type="ECO:0000313" key="7">
    <source>
        <dbReference type="EMBL" id="KZX13257.1"/>
    </source>
</evidence>
<dbReference type="InterPro" id="IPR029039">
    <property type="entry name" value="Flavoprotein-like_sf"/>
</dbReference>
<comment type="caution">
    <text evidence="7">The sequence shown here is derived from an EMBL/GenBank/DDBJ whole genome shotgun (WGS) entry which is preliminary data.</text>
</comment>
<evidence type="ECO:0000256" key="4">
    <source>
        <dbReference type="ARBA" id="ARBA00022643"/>
    </source>
</evidence>
<dbReference type="Pfam" id="PF03358">
    <property type="entry name" value="FMN_red"/>
    <property type="match status" value="1"/>
</dbReference>
<proteinExistence type="inferred from homology"/>
<dbReference type="EC" id="1.3.99.24" evidence="7"/>
<dbReference type="PATRIC" id="fig|66851.6.peg.886"/>
<dbReference type="PANTHER" id="PTHR43278">
    <property type="entry name" value="NAD(P)H-DEPENDENT FMN-CONTAINING OXIDOREDUCTASE YWQN-RELATED"/>
    <property type="match status" value="1"/>
</dbReference>
<evidence type="ECO:0000256" key="5">
    <source>
        <dbReference type="ARBA" id="ARBA00038292"/>
    </source>
</evidence>
<protein>
    <submittedName>
        <fullName evidence="7">2-amino-4-deoxychorismate dehydrogenase</fullName>
        <ecNumber evidence="7">1.3.99.24</ecNumber>
    </submittedName>
</protein>
<dbReference type="Gene3D" id="3.40.50.360">
    <property type="match status" value="1"/>
</dbReference>
<evidence type="ECO:0000313" key="8">
    <source>
        <dbReference type="Proteomes" id="UP000077428"/>
    </source>
</evidence>
<dbReference type="PANTHER" id="PTHR43278:SF4">
    <property type="entry name" value="NAD(P)H-DEPENDENT FMN-CONTAINING OXIDOREDUCTASE YWQN-RELATED"/>
    <property type="match status" value="1"/>
</dbReference>
<evidence type="ECO:0000259" key="6">
    <source>
        <dbReference type="Pfam" id="PF03358"/>
    </source>
</evidence>
<name>A0A166CCX4_METOA</name>
<keyword evidence="8" id="KW-1185">Reference proteome</keyword>
<accession>A0A166CCX4</accession>
<evidence type="ECO:0000256" key="3">
    <source>
        <dbReference type="ARBA" id="ARBA00022630"/>
    </source>
</evidence>
<keyword evidence="4" id="KW-0288">FMN</keyword>
<dbReference type="RefSeq" id="WP_063720264.1">
    <property type="nucleotide sequence ID" value="NZ_CAJVUI010000003.1"/>
</dbReference>
<feature type="domain" description="NADPH-dependent FMN reductase-like" evidence="6">
    <location>
        <begin position="3"/>
        <end position="155"/>
    </location>
</feature>
<dbReference type="STRING" id="66851.MBORA_08070"/>
<keyword evidence="3" id="KW-0285">Flavoprotein</keyword>
<comment type="cofactor">
    <cofactor evidence="2">
        <name>[4Fe-4S] cluster</name>
        <dbReference type="ChEBI" id="CHEBI:49883"/>
    </cofactor>
</comment>
<keyword evidence="7" id="KW-0560">Oxidoreductase</keyword>
<evidence type="ECO:0000256" key="2">
    <source>
        <dbReference type="ARBA" id="ARBA00001966"/>
    </source>
</evidence>
<dbReference type="InterPro" id="IPR005025">
    <property type="entry name" value="FMN_Rdtase-like_dom"/>
</dbReference>
<gene>
    <name evidence="7" type="primary">sgcG_2</name>
    <name evidence="7" type="ORF">MBORA_08070</name>
</gene>
<dbReference type="OrthoDB" id="9059at2157"/>
<dbReference type="EMBL" id="LWMU01000055">
    <property type="protein sequence ID" value="KZX13257.1"/>
    <property type="molecule type" value="Genomic_DNA"/>
</dbReference>
<reference evidence="8" key="1">
    <citation type="journal article" date="2016" name="Genome Announc.">
        <title>Draft Genome Sequences of Methanobrevibacter curvatus DSM11111, Methanobrevibacter cuticularis DSM11139, Methanobrevibacter filiformis DSM11501, and Methanobrevibacter oralis DSM7256.</title>
        <authorList>
            <person name="Poehlein A."/>
            <person name="Seedorf H."/>
        </authorList>
    </citation>
    <scope>NUCLEOTIDE SEQUENCE [LARGE SCALE GENOMIC DNA]</scope>
    <source>
        <strain evidence="8">DSM 7256 / JCM 30027 / ZR</strain>
    </source>
</reference>
<organism evidence="7 8">
    <name type="scientific">Methanobrevibacter oralis</name>
    <dbReference type="NCBI Taxonomy" id="66851"/>
    <lineage>
        <taxon>Archaea</taxon>
        <taxon>Methanobacteriati</taxon>
        <taxon>Methanobacteriota</taxon>
        <taxon>Methanomada group</taxon>
        <taxon>Methanobacteria</taxon>
        <taxon>Methanobacteriales</taxon>
        <taxon>Methanobacteriaceae</taxon>
        <taxon>Methanobrevibacter</taxon>
    </lineage>
</organism>
<dbReference type="Proteomes" id="UP000077428">
    <property type="component" value="Unassembled WGS sequence"/>
</dbReference>